<dbReference type="SMART" id="SM00226">
    <property type="entry name" value="LMWPc"/>
    <property type="match status" value="1"/>
</dbReference>
<dbReference type="SUPFAM" id="SSF52788">
    <property type="entry name" value="Phosphotyrosine protein phosphatases I"/>
    <property type="match status" value="1"/>
</dbReference>
<evidence type="ECO:0000313" key="3">
    <source>
        <dbReference type="EMBL" id="BAT27984.1"/>
    </source>
</evidence>
<name>A0A0P0Z209_9HYPH</name>
<sequence length="151" mass="16637">MNRRTLPGSILFVCGMNAIRSPMAEALARSILPPSVYIASAGVKDGQADPFVDVILREEGLPPVNQPPRRMDELEDDFFDLIVTMSPEAHHYVLDETAGSAATVEFWPTPDPSVTTGSRDQILEAYRDAFQRIESRIRALTQDVPEGRAPA</sequence>
<dbReference type="Gene3D" id="3.40.50.2300">
    <property type="match status" value="1"/>
</dbReference>
<reference evidence="3" key="1">
    <citation type="journal article" date="2015" name="Proc. Natl. Acad. Sci. U.S.A.">
        <title>Bacterial clade with the ribosomal RNA operon on a small plasmid rather than the chromosome.</title>
        <authorList>
            <person name="Anda M."/>
            <person name="Ohtsubo Y."/>
            <person name="Okubo T."/>
            <person name="Sugawara M."/>
            <person name="Nagata Y."/>
            <person name="Tsuda M."/>
            <person name="Minamisawa K."/>
            <person name="Mitsui H."/>
        </authorList>
    </citation>
    <scope>NUCLEOTIDE SEQUENCE</scope>
    <source>
        <strain evidence="3">JCM 14755</strain>
    </source>
</reference>
<evidence type="ECO:0000256" key="1">
    <source>
        <dbReference type="ARBA" id="ARBA00022849"/>
    </source>
</evidence>
<dbReference type="Pfam" id="PF01451">
    <property type="entry name" value="LMWPc"/>
    <property type="match status" value="1"/>
</dbReference>
<keyword evidence="1" id="KW-0059">Arsenical resistance</keyword>
<evidence type="ECO:0000259" key="2">
    <source>
        <dbReference type="SMART" id="SM00226"/>
    </source>
</evidence>
<dbReference type="PANTHER" id="PTHR43428">
    <property type="entry name" value="ARSENATE REDUCTASE"/>
    <property type="match status" value="1"/>
</dbReference>
<dbReference type="AlphaFoldDB" id="A0A0P0Z209"/>
<dbReference type="InterPro" id="IPR036196">
    <property type="entry name" value="Ptyr_pPase_sf"/>
</dbReference>
<feature type="domain" description="Phosphotyrosine protein phosphatase I" evidence="2">
    <location>
        <begin position="8"/>
        <end position="143"/>
    </location>
</feature>
<dbReference type="RefSeq" id="WP_062227991.1">
    <property type="nucleotide sequence ID" value="NZ_BBWR01000010.1"/>
</dbReference>
<dbReference type="InterPro" id="IPR023485">
    <property type="entry name" value="Ptyr_pPase"/>
</dbReference>
<protein>
    <submittedName>
        <fullName evidence="3">Protein phosphatase</fullName>
    </submittedName>
</protein>
<dbReference type="EMBL" id="LC066376">
    <property type="protein sequence ID" value="BAT27984.1"/>
    <property type="molecule type" value="Genomic_DNA"/>
</dbReference>
<dbReference type="PANTHER" id="PTHR43428:SF1">
    <property type="entry name" value="ARSENATE REDUCTASE"/>
    <property type="match status" value="1"/>
</dbReference>
<organism evidence="3">
    <name type="scientific">Aureimonas frigidaquae</name>
    <dbReference type="NCBI Taxonomy" id="424757"/>
    <lineage>
        <taxon>Bacteria</taxon>
        <taxon>Pseudomonadati</taxon>
        <taxon>Pseudomonadota</taxon>
        <taxon>Alphaproteobacteria</taxon>
        <taxon>Hyphomicrobiales</taxon>
        <taxon>Aurantimonadaceae</taxon>
        <taxon>Aureimonas</taxon>
    </lineage>
</organism>
<dbReference type="GO" id="GO:0046685">
    <property type="term" value="P:response to arsenic-containing substance"/>
    <property type="evidence" value="ECO:0007669"/>
    <property type="project" value="UniProtKB-KW"/>
</dbReference>
<accession>A0A0P0Z209</accession>
<proteinExistence type="predicted"/>